<dbReference type="GO" id="GO:0008237">
    <property type="term" value="F:metallopeptidase activity"/>
    <property type="evidence" value="ECO:0007669"/>
    <property type="project" value="UniProtKB-KW"/>
</dbReference>
<dbReference type="KEGG" id="agv:OJF2_24800"/>
<keyword evidence="2" id="KW-0482">Metalloprotease</keyword>
<organism evidence="2 3">
    <name type="scientific">Aquisphaera giovannonii</name>
    <dbReference type="NCBI Taxonomy" id="406548"/>
    <lineage>
        <taxon>Bacteria</taxon>
        <taxon>Pseudomonadati</taxon>
        <taxon>Planctomycetota</taxon>
        <taxon>Planctomycetia</taxon>
        <taxon>Isosphaerales</taxon>
        <taxon>Isosphaeraceae</taxon>
        <taxon>Aquisphaera</taxon>
    </lineage>
</organism>
<evidence type="ECO:0000313" key="3">
    <source>
        <dbReference type="Proteomes" id="UP000324233"/>
    </source>
</evidence>
<dbReference type="EC" id="3.4.24.-" evidence="2"/>
<keyword evidence="2" id="KW-0378">Hydrolase</keyword>
<evidence type="ECO:0000256" key="1">
    <source>
        <dbReference type="SAM" id="MobiDB-lite"/>
    </source>
</evidence>
<proteinExistence type="predicted"/>
<accession>A0A5B9W073</accession>
<gene>
    <name evidence="2" type="primary">shpI</name>
    <name evidence="2" type="ORF">OJF2_24800</name>
</gene>
<feature type="region of interest" description="Disordered" evidence="1">
    <location>
        <begin position="99"/>
        <end position="134"/>
    </location>
</feature>
<dbReference type="AlphaFoldDB" id="A0A5B9W073"/>
<feature type="compositionally biased region" description="Low complexity" evidence="1">
    <location>
        <begin position="123"/>
        <end position="133"/>
    </location>
</feature>
<sequence length="634" mass="67579">MGLADSLHARRLLLGLLAAALLVVLAGVRAGTDARTRTGESLADPEPPAPPISVAVQGGRASLSWAAPEKGAKSLIVVSSLSRRPGPFPIELRARPLAEGSGTSVRRAPAPVEQPPRLRRFRPAPACGPARGRPPAERRFHLMVRDGDVTIASNYVEVRGVLRAVGRRVQIYVGAEDLTTAGPDLLKDIVDTFDDRIYPAADRTTGVADDVDRDGRFTVLLSGWLGRLGGGRHAVDGFVRVTDLDPSFSPPFGNRCDMLYLNSALAPGPHLRTVLAHEYMHAVVFCGKSRTIDGGRDAAGGLEEEGWLDEAIAHMAEDDHAFSRSNIDYRVEAYLARPERYQLVVDDYYAADLFRSHGNRGSTYLFLRWCVDRYGRDLVPTLIRSRLRGTENLESATGCSFAELYRRWSVDLYLGGLGGRGPHGSPAGAGAGASELDEWHLGGPRATFVTPGGPPDRWSAAGTSSHFAVVDAEAPGGIEVAIEGPEAADLQVTFVPLPRGLPRLELDASLARGADGELRLRGAVRESDGQNLRLASLSWGPLIPGADPRPEAGLRGRLDMLGVASRFGTSGLPGGGILRSQPIRLTGSPPEPGPFIVRAVGLDERGRRVAAWAEVAARPSPVGGSPLPLAGDPR</sequence>
<protein>
    <submittedName>
        <fullName evidence="2">Neutral metalloprotease</fullName>
        <ecNumber evidence="2">3.4.24.-</ecNumber>
    </submittedName>
</protein>
<dbReference type="GO" id="GO:0006508">
    <property type="term" value="P:proteolysis"/>
    <property type="evidence" value="ECO:0007669"/>
    <property type="project" value="UniProtKB-KW"/>
</dbReference>
<keyword evidence="3" id="KW-1185">Reference proteome</keyword>
<evidence type="ECO:0000313" key="2">
    <source>
        <dbReference type="EMBL" id="QEH33948.1"/>
    </source>
</evidence>
<dbReference type="EMBL" id="CP042997">
    <property type="protein sequence ID" value="QEH33948.1"/>
    <property type="molecule type" value="Genomic_DNA"/>
</dbReference>
<reference evidence="2 3" key="1">
    <citation type="submission" date="2019-08" db="EMBL/GenBank/DDBJ databases">
        <title>Deep-cultivation of Planctomycetes and their phenomic and genomic characterization uncovers novel biology.</title>
        <authorList>
            <person name="Wiegand S."/>
            <person name="Jogler M."/>
            <person name="Boedeker C."/>
            <person name="Pinto D."/>
            <person name="Vollmers J."/>
            <person name="Rivas-Marin E."/>
            <person name="Kohn T."/>
            <person name="Peeters S.H."/>
            <person name="Heuer A."/>
            <person name="Rast P."/>
            <person name="Oberbeckmann S."/>
            <person name="Bunk B."/>
            <person name="Jeske O."/>
            <person name="Meyerdierks A."/>
            <person name="Storesund J.E."/>
            <person name="Kallscheuer N."/>
            <person name="Luecker S."/>
            <person name="Lage O.M."/>
            <person name="Pohl T."/>
            <person name="Merkel B.J."/>
            <person name="Hornburger P."/>
            <person name="Mueller R.-W."/>
            <person name="Bruemmer F."/>
            <person name="Labrenz M."/>
            <person name="Spormann A.M."/>
            <person name="Op den Camp H."/>
            <person name="Overmann J."/>
            <person name="Amann R."/>
            <person name="Jetten M.S.M."/>
            <person name="Mascher T."/>
            <person name="Medema M.H."/>
            <person name="Devos D.P."/>
            <person name="Kaster A.-K."/>
            <person name="Ovreas L."/>
            <person name="Rohde M."/>
            <person name="Galperin M.Y."/>
            <person name="Jogler C."/>
        </authorList>
    </citation>
    <scope>NUCLEOTIDE SEQUENCE [LARGE SCALE GENOMIC DNA]</scope>
    <source>
        <strain evidence="2 3">OJF2</strain>
    </source>
</reference>
<dbReference type="RefSeq" id="WP_246196505.1">
    <property type="nucleotide sequence ID" value="NZ_CP042997.1"/>
</dbReference>
<keyword evidence="2" id="KW-0645">Protease</keyword>
<dbReference type="Proteomes" id="UP000324233">
    <property type="component" value="Chromosome"/>
</dbReference>
<name>A0A5B9W073_9BACT</name>